<dbReference type="NCBIfam" id="TIGR00786">
    <property type="entry name" value="dctM"/>
    <property type="match status" value="1"/>
</dbReference>
<evidence type="ECO:0000256" key="1">
    <source>
        <dbReference type="ARBA" id="ARBA00004429"/>
    </source>
</evidence>
<evidence type="ECO:0000313" key="8">
    <source>
        <dbReference type="EMBL" id="APR05928.1"/>
    </source>
</evidence>
<feature type="transmembrane region" description="Helical" evidence="7">
    <location>
        <begin position="337"/>
        <end position="361"/>
    </location>
</feature>
<dbReference type="AlphaFoldDB" id="A0A1H5YG38"/>
<keyword evidence="3 7" id="KW-0997">Cell inner membrane</keyword>
<comment type="subunit">
    <text evidence="7">The complex comprises the extracytoplasmic solute receptor protein and the two transmembrane proteins.</text>
</comment>
<evidence type="ECO:0000313" key="9">
    <source>
        <dbReference type="Proteomes" id="UP000185739"/>
    </source>
</evidence>
<keyword evidence="6 7" id="KW-0472">Membrane</keyword>
<dbReference type="STRING" id="96773.Tchl_3115"/>
<dbReference type="InterPro" id="IPR010656">
    <property type="entry name" value="DctM"/>
</dbReference>
<dbReference type="GO" id="GO:0022857">
    <property type="term" value="F:transmembrane transporter activity"/>
    <property type="evidence" value="ECO:0007669"/>
    <property type="project" value="UniProtKB-UniRule"/>
</dbReference>
<feature type="transmembrane region" description="Helical" evidence="7">
    <location>
        <begin position="6"/>
        <end position="33"/>
    </location>
</feature>
<sequence>MDYIIAFGGLILFLLLGMPVAFALGATAVVMLFLHSGDLQGTTQLAIAGFKAVDSFVLVALPLYVLMGESFTAGSSSQRLYRSATALTQHLRAGLGIATISSCGVFAAISGSSMTNAVTLGRITIPEMRARGYDKELAAGLVASGGTLGMLIPPSLAFILYSALTDTSVRALFAAGLVPGLLQLGLTILFLLLLARVPQPLPQVPWAERFVALTAAGWALALPIIVLGGIYGGVFTATEAAAVGAIYVIMVNILTDRRFEPRAFWQTLLRTVENSARLLSIVIGSSLLGHAMIVMQIPQEITAAVVSFELAPLLILVGILLVLTLLGCFLDPISITLIAVPIVFPVVTAMGFDPIWFGVLLVMNLELGMITPPIGMNLFAIQSIVHDLRSSEMWRAALPFAGISVLSIAIVFMFPAVAMWLPGILK</sequence>
<reference evidence="8 9" key="1">
    <citation type="submission" date="2016-12" db="EMBL/GenBank/DDBJ databases">
        <title>Complete genome sequence of Thauera chlorobenzoica, a Betaproteobacterium degrading haloaromatics anaerobically to CO2 and halides.</title>
        <authorList>
            <person name="Goris T."/>
            <person name="Mergelsberg M."/>
            <person name="Boll M."/>
        </authorList>
    </citation>
    <scope>NUCLEOTIDE SEQUENCE [LARGE SCALE GENOMIC DNA]</scope>
    <source>
        <strain evidence="8 9">3CB1</strain>
    </source>
</reference>
<keyword evidence="2" id="KW-1003">Cell membrane</keyword>
<dbReference type="KEGG" id="tcl:Tchl_3115"/>
<comment type="subcellular location">
    <subcellularLocation>
        <location evidence="1 7">Cell inner membrane</location>
        <topology evidence="1 7">Multi-pass membrane protein</topology>
    </subcellularLocation>
</comment>
<feature type="transmembrane region" description="Helical" evidence="7">
    <location>
        <begin position="276"/>
        <end position="298"/>
    </location>
</feature>
<comment type="function">
    <text evidence="7">Part of the tripartite ATP-independent periplasmic (TRAP) transport system.</text>
</comment>
<gene>
    <name evidence="8" type="ORF">Tchl_3115</name>
</gene>
<dbReference type="PANTHER" id="PTHR33362">
    <property type="entry name" value="SIALIC ACID TRAP TRANSPORTER PERMEASE PROTEIN SIAT-RELATED"/>
    <property type="match status" value="1"/>
</dbReference>
<dbReference type="EMBL" id="CP018839">
    <property type="protein sequence ID" value="APR05928.1"/>
    <property type="molecule type" value="Genomic_DNA"/>
</dbReference>
<comment type="similarity">
    <text evidence="7">Belongs to the TRAP transporter large permease family.</text>
</comment>
<evidence type="ECO:0000256" key="6">
    <source>
        <dbReference type="ARBA" id="ARBA00023136"/>
    </source>
</evidence>
<evidence type="ECO:0000256" key="7">
    <source>
        <dbReference type="RuleBase" id="RU369079"/>
    </source>
</evidence>
<dbReference type="PANTHER" id="PTHR33362:SF5">
    <property type="entry name" value="C4-DICARBOXYLATE TRAP TRANSPORTER LARGE PERMEASE PROTEIN DCTM"/>
    <property type="match status" value="1"/>
</dbReference>
<keyword evidence="7" id="KW-0813">Transport</keyword>
<keyword evidence="4 7" id="KW-0812">Transmembrane</keyword>
<evidence type="ECO:0000256" key="2">
    <source>
        <dbReference type="ARBA" id="ARBA00022475"/>
    </source>
</evidence>
<evidence type="ECO:0000256" key="3">
    <source>
        <dbReference type="ARBA" id="ARBA00022519"/>
    </source>
</evidence>
<keyword evidence="5 7" id="KW-1133">Transmembrane helix</keyword>
<dbReference type="RefSeq" id="WP_075149190.1">
    <property type="nucleotide sequence ID" value="NZ_CP018839.1"/>
</dbReference>
<protein>
    <recommendedName>
        <fullName evidence="7">TRAP transporter large permease protein</fullName>
    </recommendedName>
</protein>
<feature type="transmembrane region" description="Helical" evidence="7">
    <location>
        <begin position="97"/>
        <end position="125"/>
    </location>
</feature>
<dbReference type="Proteomes" id="UP000185739">
    <property type="component" value="Chromosome"/>
</dbReference>
<dbReference type="InterPro" id="IPR004681">
    <property type="entry name" value="TRAP_DctM"/>
</dbReference>
<dbReference type="Pfam" id="PF06808">
    <property type="entry name" value="DctM"/>
    <property type="match status" value="1"/>
</dbReference>
<keyword evidence="9" id="KW-1185">Reference proteome</keyword>
<evidence type="ECO:0000256" key="5">
    <source>
        <dbReference type="ARBA" id="ARBA00022989"/>
    </source>
</evidence>
<feature type="transmembrane region" description="Helical" evidence="7">
    <location>
        <begin position="173"/>
        <end position="198"/>
    </location>
</feature>
<proteinExistence type="inferred from homology"/>
<dbReference type="GO" id="GO:0005886">
    <property type="term" value="C:plasma membrane"/>
    <property type="evidence" value="ECO:0007669"/>
    <property type="project" value="UniProtKB-SubCell"/>
</dbReference>
<organism evidence="8 9">
    <name type="scientific">Thauera chlorobenzoica</name>
    <dbReference type="NCBI Taxonomy" id="96773"/>
    <lineage>
        <taxon>Bacteria</taxon>
        <taxon>Pseudomonadati</taxon>
        <taxon>Pseudomonadota</taxon>
        <taxon>Betaproteobacteria</taxon>
        <taxon>Rhodocyclales</taxon>
        <taxon>Zoogloeaceae</taxon>
        <taxon>Thauera</taxon>
    </lineage>
</organism>
<feature type="transmembrane region" description="Helical" evidence="7">
    <location>
        <begin position="237"/>
        <end position="255"/>
    </location>
</feature>
<accession>A0A1H5YG38</accession>
<name>A0A1H5YG38_9RHOO</name>
<feature type="transmembrane region" description="Helical" evidence="7">
    <location>
        <begin position="137"/>
        <end position="161"/>
    </location>
</feature>
<dbReference type="PIRSF" id="PIRSF006066">
    <property type="entry name" value="HI0050"/>
    <property type="match status" value="1"/>
</dbReference>
<feature type="transmembrane region" description="Helical" evidence="7">
    <location>
        <begin position="210"/>
        <end position="231"/>
    </location>
</feature>
<dbReference type="OrthoDB" id="9777699at2"/>
<feature type="transmembrane region" description="Helical" evidence="7">
    <location>
        <begin position="45"/>
        <end position="67"/>
    </location>
</feature>
<feature type="transmembrane region" description="Helical" evidence="7">
    <location>
        <begin position="310"/>
        <end position="330"/>
    </location>
</feature>
<feature type="transmembrane region" description="Helical" evidence="7">
    <location>
        <begin position="397"/>
        <end position="421"/>
    </location>
</feature>
<evidence type="ECO:0000256" key="4">
    <source>
        <dbReference type="ARBA" id="ARBA00022692"/>
    </source>
</evidence>